<comment type="caution">
    <text evidence="1">The sequence shown here is derived from an EMBL/GenBank/DDBJ whole genome shotgun (WGS) entry which is preliminary data.</text>
</comment>
<dbReference type="AlphaFoldDB" id="A0A9X3EZS9"/>
<keyword evidence="2" id="KW-1185">Reference proteome</keyword>
<evidence type="ECO:0000313" key="2">
    <source>
        <dbReference type="Proteomes" id="UP001150924"/>
    </source>
</evidence>
<proteinExistence type="predicted"/>
<name>A0A9X3EZS9_9BACT</name>
<dbReference type="EMBL" id="JAPNKE010000002">
    <property type="protein sequence ID" value="MCY1013342.1"/>
    <property type="molecule type" value="Genomic_DNA"/>
</dbReference>
<evidence type="ECO:0008006" key="3">
    <source>
        <dbReference type="Google" id="ProtNLM"/>
    </source>
</evidence>
<sequence>MSTAAAPRFYCDAAEHFIGTRATEADPVYAGSRGAPGRIDGPRRKARFHGPRALTEGGASLLFVADTGNGAVRSIDTRAGVVNTALTLADICTIAHVQEFTPSGLACDGEWLVIADTRNHVVWSYDLRSHRLALLAGCPGTPETSTATASRRASGCRSPSRWRTTAVASSSARPAGGGTSIAAATCELSVAEARAWQRRCARACAATRPGLTRRAAA</sequence>
<dbReference type="InterPro" id="IPR011042">
    <property type="entry name" value="6-blade_b-propeller_TolB-like"/>
</dbReference>
<dbReference type="Proteomes" id="UP001150924">
    <property type="component" value="Unassembled WGS sequence"/>
</dbReference>
<dbReference type="RefSeq" id="WP_267777199.1">
    <property type="nucleotide sequence ID" value="NZ_JAPNKE010000002.1"/>
</dbReference>
<dbReference type="PANTHER" id="PTHR46388">
    <property type="entry name" value="NHL REPEAT-CONTAINING PROTEIN 2"/>
    <property type="match status" value="1"/>
</dbReference>
<evidence type="ECO:0000313" key="1">
    <source>
        <dbReference type="EMBL" id="MCY1013342.1"/>
    </source>
</evidence>
<gene>
    <name evidence="1" type="ORF">OV079_49010</name>
</gene>
<accession>A0A9X3EZS9</accession>
<dbReference type="PANTHER" id="PTHR46388:SF2">
    <property type="entry name" value="NHL REPEAT-CONTAINING PROTEIN 2"/>
    <property type="match status" value="1"/>
</dbReference>
<organism evidence="1 2">
    <name type="scientific">Nannocystis pusilla</name>
    <dbReference type="NCBI Taxonomy" id="889268"/>
    <lineage>
        <taxon>Bacteria</taxon>
        <taxon>Pseudomonadati</taxon>
        <taxon>Myxococcota</taxon>
        <taxon>Polyangia</taxon>
        <taxon>Nannocystales</taxon>
        <taxon>Nannocystaceae</taxon>
        <taxon>Nannocystis</taxon>
    </lineage>
</organism>
<dbReference type="SUPFAM" id="SSF63829">
    <property type="entry name" value="Calcium-dependent phosphotriesterase"/>
    <property type="match status" value="1"/>
</dbReference>
<protein>
    <recommendedName>
        <fullName evidence="3">NHL repeat containing protein</fullName>
    </recommendedName>
</protein>
<reference evidence="1" key="1">
    <citation type="submission" date="2022-11" db="EMBL/GenBank/DDBJ databases">
        <title>Minimal conservation of predation-associated metabolite biosynthetic gene clusters underscores biosynthetic potential of Myxococcota including descriptions for ten novel species: Archangium lansinium sp. nov., Myxococcus landrumus sp. nov., Nannocystis bai.</title>
        <authorList>
            <person name="Ahearne A."/>
            <person name="Stevens C."/>
            <person name="Phillips K."/>
        </authorList>
    </citation>
    <scope>NUCLEOTIDE SEQUENCE</scope>
    <source>
        <strain evidence="1">Na p29</strain>
    </source>
</reference>
<dbReference type="Gene3D" id="2.120.10.30">
    <property type="entry name" value="TolB, C-terminal domain"/>
    <property type="match status" value="1"/>
</dbReference>